<dbReference type="Gene3D" id="3.10.20.30">
    <property type="match status" value="1"/>
</dbReference>
<keyword evidence="5" id="KW-1185">Reference proteome</keyword>
<dbReference type="PANTHER" id="PTHR47354">
    <property type="entry name" value="NADH OXIDOREDUCTASE HCR"/>
    <property type="match status" value="1"/>
</dbReference>
<evidence type="ECO:0000256" key="1">
    <source>
        <dbReference type="ARBA" id="ARBA00034078"/>
    </source>
</evidence>
<dbReference type="PROSITE" id="PS51085">
    <property type="entry name" value="2FE2S_FER_2"/>
    <property type="match status" value="1"/>
</dbReference>
<dbReference type="STRING" id="1080227.A8L45_03130"/>
<dbReference type="InterPro" id="IPR036010">
    <property type="entry name" value="2Fe-2S_ferredoxin-like_sf"/>
</dbReference>
<dbReference type="Gene3D" id="2.40.30.10">
    <property type="entry name" value="Translation factors"/>
    <property type="match status" value="1"/>
</dbReference>
<dbReference type="PROSITE" id="PS51384">
    <property type="entry name" value="FAD_FR"/>
    <property type="match status" value="1"/>
</dbReference>
<dbReference type="InterPro" id="IPR006058">
    <property type="entry name" value="2Fe2S_fd_BS"/>
</dbReference>
<feature type="domain" description="2Fe-2S ferredoxin-type" evidence="2">
    <location>
        <begin position="9"/>
        <end position="99"/>
    </location>
</feature>
<dbReference type="PANTHER" id="PTHR47354:SF5">
    <property type="entry name" value="PROTEIN RFBI"/>
    <property type="match status" value="1"/>
</dbReference>
<comment type="cofactor">
    <cofactor evidence="1">
        <name>[2Fe-2S] cluster</name>
        <dbReference type="ChEBI" id="CHEBI:190135"/>
    </cofactor>
</comment>
<dbReference type="Pfam" id="PF00970">
    <property type="entry name" value="FAD_binding_6"/>
    <property type="match status" value="1"/>
</dbReference>
<dbReference type="PRINTS" id="PR00410">
    <property type="entry name" value="PHEHYDRXLASE"/>
</dbReference>
<dbReference type="Pfam" id="PF00111">
    <property type="entry name" value="Fer2"/>
    <property type="match status" value="1"/>
</dbReference>
<dbReference type="InterPro" id="IPR039261">
    <property type="entry name" value="FNR_nucleotide-bd"/>
</dbReference>
<dbReference type="InterPro" id="IPR001433">
    <property type="entry name" value="OxRdtase_FAD/NAD-bd"/>
</dbReference>
<comment type="caution">
    <text evidence="4">The sequence shown here is derived from an EMBL/GenBank/DDBJ whole genome shotgun (WGS) entry which is preliminary data.</text>
</comment>
<name>A0A1C3EQX5_9GAMM</name>
<proteinExistence type="predicted"/>
<feature type="domain" description="FAD-binding FR-type" evidence="3">
    <location>
        <begin position="100"/>
        <end position="200"/>
    </location>
</feature>
<accession>A0A1C3EQX5</accession>
<evidence type="ECO:0000259" key="2">
    <source>
        <dbReference type="PROSITE" id="PS51085"/>
    </source>
</evidence>
<reference evidence="4 5" key="1">
    <citation type="submission" date="2016-05" db="EMBL/GenBank/DDBJ databases">
        <title>Genomic Taxonomy of the Vibrionaceae.</title>
        <authorList>
            <person name="Gomez-Gil B."/>
            <person name="Enciso-Ibarra J."/>
        </authorList>
    </citation>
    <scope>NUCLEOTIDE SEQUENCE [LARGE SCALE GENOMIC DNA]</scope>
    <source>
        <strain evidence="4 5">CAIM 1920</strain>
    </source>
</reference>
<dbReference type="InterPro" id="IPR001041">
    <property type="entry name" value="2Fe-2S_ferredoxin-type"/>
</dbReference>
<dbReference type="Pfam" id="PF00175">
    <property type="entry name" value="NAD_binding_1"/>
    <property type="match status" value="1"/>
</dbReference>
<dbReference type="PRINTS" id="PR00371">
    <property type="entry name" value="FPNCR"/>
</dbReference>
<dbReference type="InterPro" id="IPR001709">
    <property type="entry name" value="Flavoprot_Pyr_Nucl_cyt_Rdtase"/>
</dbReference>
<organism evidence="4 5">
    <name type="scientific">Veronia pacifica</name>
    <dbReference type="NCBI Taxonomy" id="1080227"/>
    <lineage>
        <taxon>Bacteria</taxon>
        <taxon>Pseudomonadati</taxon>
        <taxon>Pseudomonadota</taxon>
        <taxon>Gammaproteobacteria</taxon>
        <taxon>Vibrionales</taxon>
        <taxon>Vibrionaceae</taxon>
        <taxon>Veronia</taxon>
    </lineage>
</organism>
<dbReference type="SUPFAM" id="SSF52343">
    <property type="entry name" value="Ferredoxin reductase-like, C-terminal NADP-linked domain"/>
    <property type="match status" value="1"/>
</dbReference>
<dbReference type="CDD" id="cd00207">
    <property type="entry name" value="fer2"/>
    <property type="match status" value="1"/>
</dbReference>
<gene>
    <name evidence="4" type="ORF">A8L45_03130</name>
</gene>
<dbReference type="InterPro" id="IPR012675">
    <property type="entry name" value="Beta-grasp_dom_sf"/>
</dbReference>
<dbReference type="InterPro" id="IPR050415">
    <property type="entry name" value="MRET"/>
</dbReference>
<dbReference type="AlphaFoldDB" id="A0A1C3EQX5"/>
<evidence type="ECO:0000259" key="3">
    <source>
        <dbReference type="PROSITE" id="PS51384"/>
    </source>
</evidence>
<dbReference type="GO" id="GO:0051537">
    <property type="term" value="F:2 iron, 2 sulfur cluster binding"/>
    <property type="evidence" value="ECO:0007669"/>
    <property type="project" value="InterPro"/>
</dbReference>
<dbReference type="InterPro" id="IPR008333">
    <property type="entry name" value="Cbr1-like_FAD-bd_dom"/>
</dbReference>
<dbReference type="SUPFAM" id="SSF54292">
    <property type="entry name" value="2Fe-2S ferredoxin-like"/>
    <property type="match status" value="1"/>
</dbReference>
<protein>
    <submittedName>
        <fullName evidence="4">Oxidoreductase</fullName>
    </submittedName>
</protein>
<dbReference type="Gene3D" id="3.40.50.80">
    <property type="entry name" value="Nucleotide-binding domain of ferredoxin-NADP reductase (FNR) module"/>
    <property type="match status" value="1"/>
</dbReference>
<dbReference type="OrthoDB" id="9806195at2"/>
<dbReference type="InterPro" id="IPR017927">
    <property type="entry name" value="FAD-bd_FR_type"/>
</dbReference>
<dbReference type="EMBL" id="LYBM01000003">
    <property type="protein sequence ID" value="ODA35626.1"/>
    <property type="molecule type" value="Genomic_DNA"/>
</dbReference>
<dbReference type="PROSITE" id="PS00197">
    <property type="entry name" value="2FE2S_FER_1"/>
    <property type="match status" value="1"/>
</dbReference>
<dbReference type="InterPro" id="IPR017938">
    <property type="entry name" value="Riboflavin_synthase-like_b-brl"/>
</dbReference>
<sequence>MFSLFSKKTPVPALINGHEILVNPKESLLLAALRQGIDFPHSCRVGGCAVCKCRLIEGKVKELTDSGYVLSEEELDQGYILACQSIPKEQIVIEYDEIKTTRVEGRVISQSRLTHDITRLVVETTDPVIYKAGQYADLCLDVKPDISRSYSFATANVDAHLQTFFIRQVEGGQFSTLVNNEPLVGHNVQINGPMGEFWLRDGEGSLLFVAGGSGLAPIMAILEQAVSTGVTRPATLLFGAREEKDLYILDDISAIASLWPSEFTFIPILSDLQPDSGWQGHRGMVTDLISSLSTEDTDAYLCGPPVMVDRAEDCLIAKGCDKDRIYADRFTMPDAVSR</sequence>
<dbReference type="Proteomes" id="UP000094936">
    <property type="component" value="Unassembled WGS sequence"/>
</dbReference>
<evidence type="ECO:0000313" key="5">
    <source>
        <dbReference type="Proteomes" id="UP000094936"/>
    </source>
</evidence>
<dbReference type="GO" id="GO:0016491">
    <property type="term" value="F:oxidoreductase activity"/>
    <property type="evidence" value="ECO:0007669"/>
    <property type="project" value="InterPro"/>
</dbReference>
<dbReference type="SUPFAM" id="SSF63380">
    <property type="entry name" value="Riboflavin synthase domain-like"/>
    <property type="match status" value="1"/>
</dbReference>
<evidence type="ECO:0000313" key="4">
    <source>
        <dbReference type="EMBL" id="ODA35626.1"/>
    </source>
</evidence>
<dbReference type="RefSeq" id="WP_068899125.1">
    <property type="nucleotide sequence ID" value="NZ_JBHUIF010000020.1"/>
</dbReference>